<dbReference type="AlphaFoldDB" id="A0A5J4V812"/>
<proteinExistence type="predicted"/>
<reference evidence="1 2" key="1">
    <citation type="submission" date="2019-03" db="EMBL/GenBank/DDBJ databases">
        <title>Single cell metagenomics reveals metabolic interactions within the superorganism composed of flagellate Streblomastix strix and complex community of Bacteroidetes bacteria on its surface.</title>
        <authorList>
            <person name="Treitli S.C."/>
            <person name="Kolisko M."/>
            <person name="Husnik F."/>
            <person name="Keeling P."/>
            <person name="Hampl V."/>
        </authorList>
    </citation>
    <scope>NUCLEOTIDE SEQUENCE [LARGE SCALE GENOMIC DNA]</scope>
    <source>
        <strain evidence="1">ST1C</strain>
    </source>
</reference>
<organism evidence="1 2">
    <name type="scientific">Streblomastix strix</name>
    <dbReference type="NCBI Taxonomy" id="222440"/>
    <lineage>
        <taxon>Eukaryota</taxon>
        <taxon>Metamonada</taxon>
        <taxon>Preaxostyla</taxon>
        <taxon>Oxymonadida</taxon>
        <taxon>Streblomastigidae</taxon>
        <taxon>Streblomastix</taxon>
    </lineage>
</organism>
<dbReference type="EMBL" id="SNRW01009161">
    <property type="protein sequence ID" value="KAA6378405.1"/>
    <property type="molecule type" value="Genomic_DNA"/>
</dbReference>
<protein>
    <submittedName>
        <fullName evidence="1">Uncharacterized protein</fullName>
    </submittedName>
</protein>
<sequence length="80" mass="9093">MSPQSHLESTYTGLVQMRMRSESVLRAESVGKVKSSNQRRPTSVLSRKPWNWTNFQLCLATDSSPVQKGVPHVNKLRCFC</sequence>
<evidence type="ECO:0000313" key="2">
    <source>
        <dbReference type="Proteomes" id="UP000324800"/>
    </source>
</evidence>
<name>A0A5J4V812_9EUKA</name>
<evidence type="ECO:0000313" key="1">
    <source>
        <dbReference type="EMBL" id="KAA6378405.1"/>
    </source>
</evidence>
<comment type="caution">
    <text evidence="1">The sequence shown here is derived from an EMBL/GenBank/DDBJ whole genome shotgun (WGS) entry which is preliminary data.</text>
</comment>
<dbReference type="Proteomes" id="UP000324800">
    <property type="component" value="Unassembled WGS sequence"/>
</dbReference>
<gene>
    <name evidence="1" type="ORF">EZS28_026067</name>
</gene>
<accession>A0A5J4V812</accession>